<evidence type="ECO:0000256" key="2">
    <source>
        <dbReference type="SAM" id="Phobius"/>
    </source>
</evidence>
<keyword evidence="2" id="KW-1133">Transmembrane helix</keyword>
<keyword evidence="1" id="KW-0175">Coiled coil</keyword>
<accession>A0A1F7J5M3</accession>
<comment type="caution">
    <text evidence="3">The sequence shown here is derived from an EMBL/GenBank/DDBJ whole genome shotgun (WGS) entry which is preliminary data.</text>
</comment>
<dbReference type="AlphaFoldDB" id="A0A1F7J5M3"/>
<evidence type="ECO:0000313" key="4">
    <source>
        <dbReference type="Proteomes" id="UP000178558"/>
    </source>
</evidence>
<feature type="transmembrane region" description="Helical" evidence="2">
    <location>
        <begin position="21"/>
        <end position="39"/>
    </location>
</feature>
<keyword evidence="2" id="KW-0812">Transmembrane</keyword>
<gene>
    <name evidence="3" type="ORF">A3B50_01315</name>
</gene>
<protein>
    <submittedName>
        <fullName evidence="3">Uncharacterized protein</fullName>
    </submittedName>
</protein>
<reference evidence="3 4" key="1">
    <citation type="journal article" date="2016" name="Nat. Commun.">
        <title>Thousands of microbial genomes shed light on interconnected biogeochemical processes in an aquifer system.</title>
        <authorList>
            <person name="Anantharaman K."/>
            <person name="Brown C.T."/>
            <person name="Hug L.A."/>
            <person name="Sharon I."/>
            <person name="Castelle C.J."/>
            <person name="Probst A.J."/>
            <person name="Thomas B.C."/>
            <person name="Singh A."/>
            <person name="Wilkins M.J."/>
            <person name="Karaoz U."/>
            <person name="Brodie E.L."/>
            <person name="Williams K.H."/>
            <person name="Hubbard S.S."/>
            <person name="Banfield J.F."/>
        </authorList>
    </citation>
    <scope>NUCLEOTIDE SEQUENCE [LARGE SCALE GENOMIC DNA]</scope>
</reference>
<evidence type="ECO:0000313" key="3">
    <source>
        <dbReference type="EMBL" id="OGK50898.1"/>
    </source>
</evidence>
<dbReference type="EMBL" id="MGAQ01000010">
    <property type="protein sequence ID" value="OGK50898.1"/>
    <property type="molecule type" value="Genomic_DNA"/>
</dbReference>
<sequence>MKKTKKINPYLKHLLRENAGYIAVLVALFISTIVFFSFLNSKLSENQTQISTLENDIKELQDKQSLLAAATGQDAGSLDNDVKIMQNLIPDFEDYFSILYALDTLSQKTGFLVNSYTINLGSSSTDKLSVVVSGVGNPDSFLKFLNEYNFGGGRLITSEKIELETKESDAFKLNLTFYSKKVSATNEKSLNYRTALQEFQKLKSKVSFSLRDSEVVATSESYPIKSNPF</sequence>
<keyword evidence="2" id="KW-0472">Membrane</keyword>
<organism evidence="3 4">
    <name type="scientific">Candidatus Roizmanbacteria bacterium RIFCSPLOWO2_01_FULL_40_42</name>
    <dbReference type="NCBI Taxonomy" id="1802066"/>
    <lineage>
        <taxon>Bacteria</taxon>
        <taxon>Candidatus Roizmaniibacteriota</taxon>
    </lineage>
</organism>
<evidence type="ECO:0000256" key="1">
    <source>
        <dbReference type="SAM" id="Coils"/>
    </source>
</evidence>
<dbReference type="Proteomes" id="UP000178558">
    <property type="component" value="Unassembled WGS sequence"/>
</dbReference>
<feature type="coiled-coil region" evidence="1">
    <location>
        <begin position="43"/>
        <end position="70"/>
    </location>
</feature>
<name>A0A1F7J5M3_9BACT</name>
<proteinExistence type="predicted"/>